<accession>A0ACC2PC66</accession>
<evidence type="ECO:0000313" key="1">
    <source>
        <dbReference type="EMBL" id="KAJ8680037.1"/>
    </source>
</evidence>
<dbReference type="Proteomes" id="UP001239111">
    <property type="component" value="Chromosome 2"/>
</dbReference>
<reference evidence="1" key="1">
    <citation type="submission" date="2023-04" db="EMBL/GenBank/DDBJ databases">
        <title>A chromosome-level genome assembly of the parasitoid wasp Eretmocerus hayati.</title>
        <authorList>
            <person name="Zhong Y."/>
            <person name="Liu S."/>
            <person name="Liu Y."/>
        </authorList>
    </citation>
    <scope>NUCLEOTIDE SEQUENCE</scope>
    <source>
        <strain evidence="1">ZJU_SS_LIU_2023</strain>
    </source>
</reference>
<keyword evidence="2" id="KW-1185">Reference proteome</keyword>
<evidence type="ECO:0000313" key="2">
    <source>
        <dbReference type="Proteomes" id="UP001239111"/>
    </source>
</evidence>
<proteinExistence type="predicted"/>
<organism evidence="1 2">
    <name type="scientific">Eretmocerus hayati</name>
    <dbReference type="NCBI Taxonomy" id="131215"/>
    <lineage>
        <taxon>Eukaryota</taxon>
        <taxon>Metazoa</taxon>
        <taxon>Ecdysozoa</taxon>
        <taxon>Arthropoda</taxon>
        <taxon>Hexapoda</taxon>
        <taxon>Insecta</taxon>
        <taxon>Pterygota</taxon>
        <taxon>Neoptera</taxon>
        <taxon>Endopterygota</taxon>
        <taxon>Hymenoptera</taxon>
        <taxon>Apocrita</taxon>
        <taxon>Proctotrupomorpha</taxon>
        <taxon>Chalcidoidea</taxon>
        <taxon>Aphelinidae</taxon>
        <taxon>Aphelininae</taxon>
        <taxon>Eretmocerus</taxon>
    </lineage>
</organism>
<protein>
    <submittedName>
        <fullName evidence="1">Uncharacterized protein</fullName>
    </submittedName>
</protein>
<dbReference type="EMBL" id="CM056742">
    <property type="protein sequence ID" value="KAJ8680037.1"/>
    <property type="molecule type" value="Genomic_DNA"/>
</dbReference>
<gene>
    <name evidence="1" type="ORF">QAD02_015824</name>
</gene>
<comment type="caution">
    <text evidence="1">The sequence shown here is derived from an EMBL/GenBank/DDBJ whole genome shotgun (WGS) entry which is preliminary data.</text>
</comment>
<sequence>MVSRVDLRGYEPGLSSRTGSNAGLPASPSLTSANSNNPGKISIINGKMSLGSAANFGSRTSLVEPNSGTVEDSDENTSEDGGSSDELEYAMPAMPKPPLRHDEQTVYVIEFETEPDAAKGDGHRNRAGKGLPHDGTDLQSPLDPWSIVWYIGSFGGLVAFFLIVSCSEWCCRRGARPLSVPYTQRGEVLNAQPLNDSSPPPPYHLFAPPPYDSVNYGDNCYQGMILDHQPRGTCSWLPGAGYSVKQDYYWLHQLQVYQDWHQPLVDLQEEVDHLELALGPSSDTEVMVIPRLTLSEIVDDEETVRQNDTSVHM</sequence>
<name>A0ACC2PC66_9HYME</name>